<accession>A0ABY5Y2Q2</accession>
<name>A0ABY5Y2Q2_9BACT</name>
<feature type="domain" description="ABM" evidence="1">
    <location>
        <begin position="2"/>
        <end position="90"/>
    </location>
</feature>
<keyword evidence="2" id="KW-0503">Monooxygenase</keyword>
<dbReference type="InterPro" id="IPR011008">
    <property type="entry name" value="Dimeric_a/b-barrel"/>
</dbReference>
<dbReference type="GO" id="GO:0004497">
    <property type="term" value="F:monooxygenase activity"/>
    <property type="evidence" value="ECO:0007669"/>
    <property type="project" value="UniProtKB-KW"/>
</dbReference>
<dbReference type="PANTHER" id="PTHR33336:SF15">
    <property type="entry name" value="ABM DOMAIN-CONTAINING PROTEIN"/>
    <property type="match status" value="1"/>
</dbReference>
<reference evidence="2" key="1">
    <citation type="submission" date="2020-12" db="EMBL/GenBank/DDBJ databases">
        <title>Taurinivorans muris gen. nov., sp. nov., fundamental and realized metabolic niche of a ubiquitous sulfidogenic bacterium in the murine intestine.</title>
        <authorList>
            <person name="Ye H."/>
            <person name="Hanson B.T."/>
            <person name="Loy A."/>
        </authorList>
    </citation>
    <scope>NUCLEOTIDE SEQUENCE</scope>
    <source>
        <strain evidence="2">LT0009</strain>
    </source>
</reference>
<keyword evidence="2" id="KW-0560">Oxidoreductase</keyword>
<dbReference type="InterPro" id="IPR007138">
    <property type="entry name" value="ABM_dom"/>
</dbReference>
<evidence type="ECO:0000259" key="1">
    <source>
        <dbReference type="PROSITE" id="PS51725"/>
    </source>
</evidence>
<evidence type="ECO:0000313" key="2">
    <source>
        <dbReference type="EMBL" id="UWX05992.1"/>
    </source>
</evidence>
<dbReference type="PANTHER" id="PTHR33336">
    <property type="entry name" value="QUINOL MONOOXYGENASE YGIN-RELATED"/>
    <property type="match status" value="1"/>
</dbReference>
<dbReference type="RefSeq" id="WP_334315589.1">
    <property type="nucleotide sequence ID" value="NZ_CP065938.1"/>
</dbReference>
<dbReference type="EMBL" id="CP065938">
    <property type="protein sequence ID" value="UWX05992.1"/>
    <property type="molecule type" value="Genomic_DNA"/>
</dbReference>
<dbReference type="Pfam" id="PF03992">
    <property type="entry name" value="ABM"/>
    <property type="match status" value="1"/>
</dbReference>
<keyword evidence="3" id="KW-1185">Reference proteome</keyword>
<evidence type="ECO:0000313" key="3">
    <source>
        <dbReference type="Proteomes" id="UP001058120"/>
    </source>
</evidence>
<protein>
    <submittedName>
        <fullName evidence="2">Antibiotic biosynthesis monooxygenase</fullName>
    </submittedName>
</protein>
<proteinExistence type="predicted"/>
<dbReference type="InterPro" id="IPR050744">
    <property type="entry name" value="AI-2_Isomerase_LsrG"/>
</dbReference>
<organism evidence="2 3">
    <name type="scientific">Taurinivorans muris</name>
    <dbReference type="NCBI Taxonomy" id="2787751"/>
    <lineage>
        <taxon>Bacteria</taxon>
        <taxon>Pseudomonadati</taxon>
        <taxon>Thermodesulfobacteriota</taxon>
        <taxon>Desulfovibrionia</taxon>
        <taxon>Desulfovibrionales</taxon>
        <taxon>Desulfovibrionaceae</taxon>
        <taxon>Taurinivorans</taxon>
    </lineage>
</organism>
<dbReference type="Gene3D" id="3.30.70.100">
    <property type="match status" value="1"/>
</dbReference>
<dbReference type="PROSITE" id="PS51725">
    <property type="entry name" value="ABM"/>
    <property type="match status" value="1"/>
</dbReference>
<dbReference type="Proteomes" id="UP001058120">
    <property type="component" value="Chromosome"/>
</dbReference>
<gene>
    <name evidence="2" type="ORF">JBF11_01320</name>
</gene>
<dbReference type="SUPFAM" id="SSF54909">
    <property type="entry name" value="Dimeric alpha+beta barrel"/>
    <property type="match status" value="1"/>
</dbReference>
<sequence>MIKVIAKNLFKQGSIENALSLYEELVEKSRAEKGCLSYELFQDIENPCILTMLETWESKEYLKAHSESEHFKRIVPQLGKMREQHEINVYAKIL</sequence>